<dbReference type="PROSITE" id="PS52038">
    <property type="entry name" value="TOPO_IB_2"/>
    <property type="match status" value="1"/>
</dbReference>
<organism evidence="10 11">
    <name type="scientific">Aromatoleum buckelii</name>
    <dbReference type="NCBI Taxonomy" id="200254"/>
    <lineage>
        <taxon>Bacteria</taxon>
        <taxon>Pseudomonadati</taxon>
        <taxon>Pseudomonadota</taxon>
        <taxon>Betaproteobacteria</taxon>
        <taxon>Rhodocyclales</taxon>
        <taxon>Rhodocyclaceae</taxon>
        <taxon>Aromatoleum</taxon>
    </lineage>
</organism>
<dbReference type="SUPFAM" id="SSF56349">
    <property type="entry name" value="DNA breaking-rejoining enzymes"/>
    <property type="match status" value="1"/>
</dbReference>
<accession>A0ABX1N250</accession>
<dbReference type="InterPro" id="IPR049331">
    <property type="entry name" value="Top1B_N_bact"/>
</dbReference>
<sequence length="381" mass="42337">MPNRTEVLQASYLRRIPLDEGGFRYVWPDGTAYRDAEGLARIASLAVPPAYTDVFVSPDADDELQAFGRDARGRLQYRYHSGFVQNNAMRKWRRLARFAAALPRLREITTADLRLSGMPRRKVLALLTRLLDRVYFRVGSESYLRQYRSYGLTTLRKRHVRLEGQRVVFSYRGKHGVHQYRELRDRSLAANIARLLALPGSALFQYEDEHGTRRAVQATDLNAYLREAIGPFTAKDFRTWGGTLRAAEFLAAAGPADSDRAASRVLVDCVKAVAAELGNTAAVTRSSYICPVIFDRYLGGEVLDDYVPEAEAADDGVCGLSRNELALRRLLESRLRAPRRAARARPAPGPSGSAGQGAAGRGCSPISVSAVLVPRQVLAWR</sequence>
<evidence type="ECO:0000313" key="10">
    <source>
        <dbReference type="EMBL" id="NMF93374.1"/>
    </source>
</evidence>
<feature type="region of interest" description="Disordered" evidence="7">
    <location>
        <begin position="338"/>
        <end position="361"/>
    </location>
</feature>
<reference evidence="10" key="1">
    <citation type="submission" date="2019-12" db="EMBL/GenBank/DDBJ databases">
        <title>Comparative genomics gives insights into the taxonomy of the Azoarcus-Aromatoleum group and reveals separate origins of nif in the plant-associated Azoarcus and non-plant-associated Aromatoleum sub-groups.</title>
        <authorList>
            <person name="Lafos M."/>
            <person name="Maluk M."/>
            <person name="Batista M."/>
            <person name="Junghare M."/>
            <person name="Carmona M."/>
            <person name="Faoro H."/>
            <person name="Cruz L.M."/>
            <person name="Battistoni F."/>
            <person name="De Souza E."/>
            <person name="Pedrosa F."/>
            <person name="Chen W.-M."/>
            <person name="Poole P.S."/>
            <person name="Dixon R.A."/>
            <person name="James E.K."/>
        </authorList>
    </citation>
    <scope>NUCLEOTIDE SEQUENCE</scope>
    <source>
        <strain evidence="10">U120</strain>
    </source>
</reference>
<keyword evidence="4" id="KW-0799">Topoisomerase</keyword>
<dbReference type="CDD" id="cd00659">
    <property type="entry name" value="Topo_IB_C"/>
    <property type="match status" value="1"/>
</dbReference>
<comment type="catalytic activity">
    <reaction evidence="1">
        <text>ATP-independent breakage of single-stranded DNA, followed by passage and rejoining.</text>
        <dbReference type="EC" id="5.6.2.1"/>
    </reaction>
</comment>
<dbReference type="EC" id="5.6.2.1" evidence="3"/>
<dbReference type="Gene3D" id="3.90.15.10">
    <property type="entry name" value="Topoisomerase I, Chain A, domain 3"/>
    <property type="match status" value="1"/>
</dbReference>
<evidence type="ECO:0000256" key="3">
    <source>
        <dbReference type="ARBA" id="ARBA00012891"/>
    </source>
</evidence>
<dbReference type="InterPro" id="IPR014711">
    <property type="entry name" value="TopoI_cat_a-hlx-sub_euk"/>
</dbReference>
<dbReference type="InterPro" id="IPR011010">
    <property type="entry name" value="DNA_brk_join_enz"/>
</dbReference>
<dbReference type="RefSeq" id="WP_169198651.1">
    <property type="nucleotide sequence ID" value="NZ_WTVH02000010.1"/>
</dbReference>
<proteinExistence type="inferred from homology"/>
<dbReference type="Pfam" id="PF21338">
    <property type="entry name" value="Top1B_N_bact"/>
    <property type="match status" value="1"/>
</dbReference>
<evidence type="ECO:0000256" key="4">
    <source>
        <dbReference type="ARBA" id="ARBA00023029"/>
    </source>
</evidence>
<evidence type="ECO:0000313" key="11">
    <source>
        <dbReference type="Proteomes" id="UP000601990"/>
    </source>
</evidence>
<dbReference type="InterPro" id="IPR013500">
    <property type="entry name" value="TopoI_cat_euk"/>
</dbReference>
<comment type="caution">
    <text evidence="10">The sequence shown here is derived from an EMBL/GenBank/DDBJ whole genome shotgun (WGS) entry which is preliminary data.</text>
</comment>
<gene>
    <name evidence="10" type="ORF">GO608_08535</name>
</gene>
<evidence type="ECO:0000256" key="5">
    <source>
        <dbReference type="ARBA" id="ARBA00023125"/>
    </source>
</evidence>
<evidence type="ECO:0000256" key="1">
    <source>
        <dbReference type="ARBA" id="ARBA00000213"/>
    </source>
</evidence>
<feature type="domain" description="DNA topoisomerase I catalytic core eukaryotic-type" evidence="8">
    <location>
        <begin position="81"/>
        <end position="285"/>
    </location>
</feature>
<dbReference type="Proteomes" id="UP000601990">
    <property type="component" value="Unassembled WGS sequence"/>
</dbReference>
<evidence type="ECO:0000256" key="2">
    <source>
        <dbReference type="ARBA" id="ARBA00006645"/>
    </source>
</evidence>
<dbReference type="InterPro" id="IPR001631">
    <property type="entry name" value="TopoI"/>
</dbReference>
<evidence type="ECO:0000259" key="8">
    <source>
        <dbReference type="Pfam" id="PF01028"/>
    </source>
</evidence>
<protein>
    <recommendedName>
        <fullName evidence="3">DNA topoisomerase</fullName>
        <ecNumber evidence="3">5.6.2.1</ecNumber>
    </recommendedName>
</protein>
<dbReference type="InterPro" id="IPR035447">
    <property type="entry name" value="DNA_topo_I_N_sf"/>
</dbReference>
<feature type="domain" description="DNA topoisomerase IB N-terminal" evidence="9">
    <location>
        <begin position="22"/>
        <end position="70"/>
    </location>
</feature>
<dbReference type="Pfam" id="PF01028">
    <property type="entry name" value="Topoisom_I"/>
    <property type="match status" value="1"/>
</dbReference>
<keyword evidence="5" id="KW-0238">DNA-binding</keyword>
<dbReference type="Gene3D" id="3.30.66.10">
    <property type="entry name" value="DNA topoisomerase I domain"/>
    <property type="match status" value="1"/>
</dbReference>
<comment type="similarity">
    <text evidence="2">Belongs to the type IB topoisomerase family.</text>
</comment>
<dbReference type="Gene3D" id="1.10.132.120">
    <property type="match status" value="1"/>
</dbReference>
<evidence type="ECO:0000256" key="7">
    <source>
        <dbReference type="SAM" id="MobiDB-lite"/>
    </source>
</evidence>
<dbReference type="PRINTS" id="PR00416">
    <property type="entry name" value="EUTPISMRASEI"/>
</dbReference>
<keyword evidence="11" id="KW-1185">Reference proteome</keyword>
<evidence type="ECO:0000259" key="9">
    <source>
        <dbReference type="Pfam" id="PF21338"/>
    </source>
</evidence>
<keyword evidence="6" id="KW-0413">Isomerase</keyword>
<evidence type="ECO:0000256" key="6">
    <source>
        <dbReference type="ARBA" id="ARBA00023235"/>
    </source>
</evidence>
<name>A0ABX1N250_9RHOO</name>
<dbReference type="SUPFAM" id="SSF55869">
    <property type="entry name" value="DNA topoisomerase I domain"/>
    <property type="match status" value="1"/>
</dbReference>
<dbReference type="EMBL" id="WTVH01000013">
    <property type="protein sequence ID" value="NMF93374.1"/>
    <property type="molecule type" value="Genomic_DNA"/>
</dbReference>